<evidence type="ECO:0000313" key="2">
    <source>
        <dbReference type="EMBL" id="GJE87800.1"/>
    </source>
</evidence>
<dbReference type="AlphaFoldDB" id="A0A9P3G4P6"/>
<gene>
    <name evidence="2" type="ORF">PsYK624_038830</name>
</gene>
<keyword evidence="3" id="KW-1185">Reference proteome</keyword>
<dbReference type="Proteomes" id="UP000703269">
    <property type="component" value="Unassembled WGS sequence"/>
</dbReference>
<feature type="compositionally biased region" description="Low complexity" evidence="1">
    <location>
        <begin position="60"/>
        <end position="77"/>
    </location>
</feature>
<feature type="region of interest" description="Disordered" evidence="1">
    <location>
        <begin position="40"/>
        <end position="81"/>
    </location>
</feature>
<protein>
    <submittedName>
        <fullName evidence="2">Uncharacterized protein</fullName>
    </submittedName>
</protein>
<proteinExistence type="predicted"/>
<accession>A0A9P3G4P6</accession>
<reference evidence="2 3" key="1">
    <citation type="submission" date="2021-08" db="EMBL/GenBank/DDBJ databases">
        <title>Draft Genome Sequence of Phanerochaete sordida strain YK-624.</title>
        <authorList>
            <person name="Mori T."/>
            <person name="Dohra H."/>
            <person name="Suzuki T."/>
            <person name="Kawagishi H."/>
            <person name="Hirai H."/>
        </authorList>
    </citation>
    <scope>NUCLEOTIDE SEQUENCE [LARGE SCALE GENOMIC DNA]</scope>
    <source>
        <strain evidence="2 3">YK-624</strain>
    </source>
</reference>
<evidence type="ECO:0000313" key="3">
    <source>
        <dbReference type="Proteomes" id="UP000703269"/>
    </source>
</evidence>
<organism evidence="2 3">
    <name type="scientific">Phanerochaete sordida</name>
    <dbReference type="NCBI Taxonomy" id="48140"/>
    <lineage>
        <taxon>Eukaryota</taxon>
        <taxon>Fungi</taxon>
        <taxon>Dikarya</taxon>
        <taxon>Basidiomycota</taxon>
        <taxon>Agaricomycotina</taxon>
        <taxon>Agaricomycetes</taxon>
        <taxon>Polyporales</taxon>
        <taxon>Phanerochaetaceae</taxon>
        <taxon>Phanerochaete</taxon>
    </lineage>
</organism>
<name>A0A9P3G4P6_9APHY</name>
<dbReference type="OrthoDB" id="3185595at2759"/>
<sequence length="240" mass="26470">MGMARHGQHVASHRAPGRVLRCRLQLVFLAQQAASAIDDPPTTHALLPPPMLHVHPSLPHNPHATTPSPPASAQQPTRLPRSAHTHTLFAHSSPPNSMVAYLWLVWYQANTKLSPKHWALAVTYELNERAYATFYEIMGDGTGMGQFVPAVVRRVHLTGTHGHQPYDGKLLLGEITDSVLGALEMYSESAVELVNSHNRKRGLGESNCQDWAIIIVRSLEDSLLLPRGTLTKVEKCPRFG</sequence>
<comment type="caution">
    <text evidence="2">The sequence shown here is derived from an EMBL/GenBank/DDBJ whole genome shotgun (WGS) entry which is preliminary data.</text>
</comment>
<dbReference type="EMBL" id="BPQB01000007">
    <property type="protein sequence ID" value="GJE87800.1"/>
    <property type="molecule type" value="Genomic_DNA"/>
</dbReference>
<evidence type="ECO:0000256" key="1">
    <source>
        <dbReference type="SAM" id="MobiDB-lite"/>
    </source>
</evidence>